<evidence type="ECO:0000313" key="1">
    <source>
        <dbReference type="EMBL" id="PQP92768.1"/>
    </source>
</evidence>
<keyword evidence="2" id="KW-1185">Reference proteome</keyword>
<organism evidence="1 2">
    <name type="scientific">Prunus yedoensis var. nudiflora</name>
    <dbReference type="NCBI Taxonomy" id="2094558"/>
    <lineage>
        <taxon>Eukaryota</taxon>
        <taxon>Viridiplantae</taxon>
        <taxon>Streptophyta</taxon>
        <taxon>Embryophyta</taxon>
        <taxon>Tracheophyta</taxon>
        <taxon>Spermatophyta</taxon>
        <taxon>Magnoliopsida</taxon>
        <taxon>eudicotyledons</taxon>
        <taxon>Gunneridae</taxon>
        <taxon>Pentapetalae</taxon>
        <taxon>rosids</taxon>
        <taxon>fabids</taxon>
        <taxon>Rosales</taxon>
        <taxon>Rosaceae</taxon>
        <taxon>Amygdaloideae</taxon>
        <taxon>Amygdaleae</taxon>
        <taxon>Prunus</taxon>
    </lineage>
</organism>
<sequence length="68" mass="7518">MMMKPQVGDYSHCSISLMLAHAAFWRLVAPTNVHQRVNESCKLTVVLRVWQTQRGSGLQGTHLLGGGI</sequence>
<accession>A0A314XL31</accession>
<evidence type="ECO:0000313" key="2">
    <source>
        <dbReference type="Proteomes" id="UP000250321"/>
    </source>
</evidence>
<reference evidence="1 2" key="1">
    <citation type="submission" date="2018-02" db="EMBL/GenBank/DDBJ databases">
        <title>Draft genome of wild Prunus yedoensis var. nudiflora.</title>
        <authorList>
            <person name="Baek S."/>
            <person name="Kim J.-H."/>
            <person name="Choi K."/>
            <person name="Kim G.-B."/>
            <person name="Cho A."/>
            <person name="Jang H."/>
            <person name="Shin C.-H."/>
            <person name="Yu H.-J."/>
            <person name="Mun J.-H."/>
        </authorList>
    </citation>
    <scope>NUCLEOTIDE SEQUENCE [LARGE SCALE GENOMIC DNA]</scope>
    <source>
        <strain evidence="2">cv. Jeju island</strain>
        <tissue evidence="1">Leaf</tissue>
    </source>
</reference>
<protein>
    <submittedName>
        <fullName evidence="1">Uncharacterized protein</fullName>
    </submittedName>
</protein>
<name>A0A314XL31_PRUYE</name>
<dbReference type="EMBL" id="PJQY01002529">
    <property type="protein sequence ID" value="PQP92768.1"/>
    <property type="molecule type" value="Genomic_DNA"/>
</dbReference>
<dbReference type="AlphaFoldDB" id="A0A314XL31"/>
<comment type="caution">
    <text evidence="1">The sequence shown here is derived from an EMBL/GenBank/DDBJ whole genome shotgun (WGS) entry which is preliminary data.</text>
</comment>
<gene>
    <name evidence="1" type="ORF">Pyn_09406</name>
</gene>
<proteinExistence type="predicted"/>
<dbReference type="Proteomes" id="UP000250321">
    <property type="component" value="Unassembled WGS sequence"/>
</dbReference>